<comment type="caution">
    <text evidence="1">The sequence shown here is derived from an EMBL/GenBank/DDBJ whole genome shotgun (WGS) entry which is preliminary data.</text>
</comment>
<accession>A0A8H2R228</accession>
<reference evidence="1 2" key="1">
    <citation type="submission" date="2019-02" db="EMBL/GenBank/DDBJ databases">
        <authorList>
            <consortium name="Pathogen Informatics"/>
        </authorList>
    </citation>
    <scope>NUCLEOTIDE SEQUENCE [LARGE SCALE GENOMIC DNA]</scope>
    <source>
        <strain evidence="1 2">3012STDY7089603</strain>
    </source>
</reference>
<sequence>MPILDTSKVAEVLERIRLLESMHVKVGVISSAGGQMLMIANVHEFGCDIPVTDKMRGFFIYNFGVALRADTKVIKIPERSFIRSSFDSKGDQVGDQGERLLDQVVNGDLPVKAFYDLLGQTSVNAIRNFLIQNVTSPANVALTIANKGGKSNPLVDTGRLVGSIDYEIVGG</sequence>
<gene>
    <name evidence="1" type="ORF">NCTC13150_01789</name>
</gene>
<dbReference type="AlphaFoldDB" id="A0A8H2R228"/>
<proteinExistence type="predicted"/>
<name>A0A8H2R228_9FIRM</name>
<organism evidence="1 2">
    <name type="scientific">Urinicoccus massiliensis</name>
    <dbReference type="NCBI Taxonomy" id="1723382"/>
    <lineage>
        <taxon>Bacteria</taxon>
        <taxon>Bacillati</taxon>
        <taxon>Bacillota</taxon>
        <taxon>Tissierellia</taxon>
        <taxon>Tissierellales</taxon>
        <taxon>Peptoniphilaceae</taxon>
        <taxon>Urinicoccus</taxon>
    </lineage>
</organism>
<dbReference type="RefSeq" id="WP_009431954.1">
    <property type="nucleotide sequence ID" value="NZ_CAACYI010000001.1"/>
</dbReference>
<keyword evidence="2" id="KW-1185">Reference proteome</keyword>
<dbReference type="Proteomes" id="UP000377798">
    <property type="component" value="Unassembled WGS sequence"/>
</dbReference>
<protein>
    <submittedName>
        <fullName evidence="1">Uncharacterized protein</fullName>
    </submittedName>
</protein>
<evidence type="ECO:0000313" key="1">
    <source>
        <dbReference type="EMBL" id="VFB17203.1"/>
    </source>
</evidence>
<evidence type="ECO:0000313" key="2">
    <source>
        <dbReference type="Proteomes" id="UP000377798"/>
    </source>
</evidence>
<dbReference type="EMBL" id="CAACYI010000001">
    <property type="protein sequence ID" value="VFB17203.1"/>
    <property type="molecule type" value="Genomic_DNA"/>
</dbReference>